<protein>
    <recommendedName>
        <fullName evidence="5">B30.2/SPRY domain-containing protein</fullName>
    </recommendedName>
</protein>
<comment type="caution">
    <text evidence="6">The sequence shown here is derived from an EMBL/GenBank/DDBJ whole genome shotgun (WGS) entry which is preliminary data.</text>
</comment>
<dbReference type="PANTHER" id="PTHR10598:SF0">
    <property type="entry name" value="SET1_ASH2 HISTONE METHYLTRANSFERASE COMPLEX SUBUNIT ASH2"/>
    <property type="match status" value="1"/>
</dbReference>
<dbReference type="InterPro" id="IPR001870">
    <property type="entry name" value="B30.2/SPRY"/>
</dbReference>
<feature type="compositionally biased region" description="Basic and acidic residues" evidence="4">
    <location>
        <begin position="42"/>
        <end position="58"/>
    </location>
</feature>
<proteinExistence type="inferred from homology"/>
<dbReference type="SUPFAM" id="SSF49899">
    <property type="entry name" value="Concanavalin A-like lectins/glucanases"/>
    <property type="match status" value="1"/>
</dbReference>
<dbReference type="SMART" id="SM00449">
    <property type="entry name" value="SPRY"/>
    <property type="match status" value="1"/>
</dbReference>
<dbReference type="Gene3D" id="2.60.120.920">
    <property type="match status" value="1"/>
</dbReference>
<keyword evidence="7" id="KW-1185">Reference proteome</keyword>
<dbReference type="Proteomes" id="UP001590951">
    <property type="component" value="Unassembled WGS sequence"/>
</dbReference>
<feature type="domain" description="B30.2/SPRY" evidence="5">
    <location>
        <begin position="131"/>
        <end position="321"/>
    </location>
</feature>
<dbReference type="PANTHER" id="PTHR10598">
    <property type="entry name" value="SET1/ASH2 HISTONE METHYLTRANSFERASE COMPLEX SUBUNIT ASH2"/>
    <property type="match status" value="1"/>
</dbReference>
<evidence type="ECO:0000256" key="1">
    <source>
        <dbReference type="ARBA" id="ARBA00004123"/>
    </source>
</evidence>
<name>A0ABR4BJX6_9LECA</name>
<evidence type="ECO:0000313" key="6">
    <source>
        <dbReference type="EMBL" id="KAL2058121.1"/>
    </source>
</evidence>
<dbReference type="EMBL" id="JBHFEH010000003">
    <property type="protein sequence ID" value="KAL2058121.1"/>
    <property type="molecule type" value="Genomic_DNA"/>
</dbReference>
<comment type="subcellular location">
    <subcellularLocation>
        <location evidence="1">Nucleus</location>
    </subcellularLocation>
</comment>
<evidence type="ECO:0000259" key="5">
    <source>
        <dbReference type="PROSITE" id="PS50188"/>
    </source>
</evidence>
<keyword evidence="2" id="KW-0539">Nucleus</keyword>
<dbReference type="InterPro" id="IPR003877">
    <property type="entry name" value="SPRY_dom"/>
</dbReference>
<evidence type="ECO:0000256" key="2">
    <source>
        <dbReference type="ARBA" id="ARBA00023242"/>
    </source>
</evidence>
<dbReference type="InterPro" id="IPR013320">
    <property type="entry name" value="ConA-like_dom_sf"/>
</dbReference>
<gene>
    <name evidence="6" type="ORF">ABVK25_001739</name>
</gene>
<feature type="region of interest" description="Disordered" evidence="4">
    <location>
        <begin position="500"/>
        <end position="534"/>
    </location>
</feature>
<dbReference type="CDD" id="cd12872">
    <property type="entry name" value="SPRY_Ash2"/>
    <property type="match status" value="1"/>
</dbReference>
<sequence length="534" mass="59341">MADSQQPLNSALLAVNQTRVEDANTPIVSSPLNPDAAASRVRTREQREKKATLKKREEGEDQGPNKKLKKSSKEPTHISPIRYKLPLPKAVDFSTPIAPIFTLLQDRQGHPAYESSEHVYSKKGFRYTRAIVDPLFPAIQYHRQSETIFHPAFNPEDTAPLILFGDPSCRTITTDKGFRTARANVFAREGRFYWECKILSGIKPDPMDEQSGGHIRCGFVRREATLDGPVGFDAYSYGLRDVDGQAIYMSRPKDFYGSSFVEGDVIGFEIILPSESLHRKVVEGVYNKAVDVTDDLDPSAAKETADIIRDRVPIRFKTHIYHEAFEYTPVKPLEDLMHPAPALNATNSTTSDDPHPNHPEPALRTLPMSSIKVYLNGKLVGSPFTDLLSFLPPASKPLSQPGSRQGLDDGTLGYYPAISVYRGGCAEANFGPAFWFPPESLDVEMKDSPDTKVNPTTQQHIAGSQSRLRPFVERFNEQIAEDVMFDLIDEVDFWSQGVEEEDQVPSGLGSNDPQAAGMEGALANGELKIMQEDE</sequence>
<evidence type="ECO:0000256" key="3">
    <source>
        <dbReference type="ARBA" id="ARBA00038149"/>
    </source>
</evidence>
<accession>A0ABR4BJX6</accession>
<evidence type="ECO:0000256" key="4">
    <source>
        <dbReference type="SAM" id="MobiDB-lite"/>
    </source>
</evidence>
<comment type="similarity">
    <text evidence="3">Belongs to the cclA family.</text>
</comment>
<organism evidence="6 7">
    <name type="scientific">Lepraria finkii</name>
    <dbReference type="NCBI Taxonomy" id="1340010"/>
    <lineage>
        <taxon>Eukaryota</taxon>
        <taxon>Fungi</taxon>
        <taxon>Dikarya</taxon>
        <taxon>Ascomycota</taxon>
        <taxon>Pezizomycotina</taxon>
        <taxon>Lecanoromycetes</taxon>
        <taxon>OSLEUM clade</taxon>
        <taxon>Lecanoromycetidae</taxon>
        <taxon>Lecanorales</taxon>
        <taxon>Lecanorineae</taxon>
        <taxon>Stereocaulaceae</taxon>
        <taxon>Lepraria</taxon>
    </lineage>
</organism>
<dbReference type="PROSITE" id="PS50188">
    <property type="entry name" value="B302_SPRY"/>
    <property type="match status" value="1"/>
</dbReference>
<feature type="region of interest" description="Disordered" evidence="4">
    <location>
        <begin position="23"/>
        <end position="81"/>
    </location>
</feature>
<dbReference type="InterPro" id="IPR043136">
    <property type="entry name" value="B30.2/SPRY_sf"/>
</dbReference>
<reference evidence="6 7" key="1">
    <citation type="submission" date="2024-09" db="EMBL/GenBank/DDBJ databases">
        <title>Rethinking Asexuality: The Enigmatic Case of Functional Sexual Genes in Lepraria (Stereocaulaceae).</title>
        <authorList>
            <person name="Doellman M."/>
            <person name="Sun Y."/>
            <person name="Barcenas-Pena A."/>
            <person name="Lumbsch H.T."/>
            <person name="Grewe F."/>
        </authorList>
    </citation>
    <scope>NUCLEOTIDE SEQUENCE [LARGE SCALE GENOMIC DNA]</scope>
    <source>
        <strain evidence="6 7">Grewe 0041</strain>
    </source>
</reference>
<evidence type="ECO:0000313" key="7">
    <source>
        <dbReference type="Proteomes" id="UP001590951"/>
    </source>
</evidence>
<dbReference type="InterPro" id="IPR037353">
    <property type="entry name" value="ASH2"/>
</dbReference>